<feature type="domain" description="Secretion system C-terminal sorting" evidence="3">
    <location>
        <begin position="81"/>
        <end position="151"/>
    </location>
</feature>
<dbReference type="Proteomes" id="UP000007463">
    <property type="component" value="Chromosome"/>
</dbReference>
<reference evidence="4 5" key="1">
    <citation type="journal article" date="2011" name="Stand. Genomic Sci.">
        <title>Complete genome sequence of the gliding freshwater bacterium Fluviicola taffensis type strain (RW262).</title>
        <authorList>
            <person name="Woyke T."/>
            <person name="Chertkov O."/>
            <person name="Lapidus A."/>
            <person name="Nolan M."/>
            <person name="Lucas S."/>
            <person name="Del Rio T.G."/>
            <person name="Tice H."/>
            <person name="Cheng J.F."/>
            <person name="Tapia R."/>
            <person name="Han C."/>
            <person name="Goodwin L."/>
            <person name="Pitluck S."/>
            <person name="Liolios K."/>
            <person name="Pagani I."/>
            <person name="Ivanova N."/>
            <person name="Huntemann M."/>
            <person name="Mavromatis K."/>
            <person name="Mikhailova N."/>
            <person name="Pati A."/>
            <person name="Chen A."/>
            <person name="Palaniappan K."/>
            <person name="Land M."/>
            <person name="Hauser L."/>
            <person name="Brambilla E.M."/>
            <person name="Rohde M."/>
            <person name="Mwirichia R."/>
            <person name="Sikorski J."/>
            <person name="Tindall B.J."/>
            <person name="Goker M."/>
            <person name="Bristow J."/>
            <person name="Eisen J.A."/>
            <person name="Markowitz V."/>
            <person name="Hugenholtz P."/>
            <person name="Klenk H.P."/>
            <person name="Kyrpides N.C."/>
        </authorList>
    </citation>
    <scope>NUCLEOTIDE SEQUENCE [LARGE SCALE GENOMIC DNA]</scope>
    <source>
        <strain evidence="5">DSM 16823 / RW262 / RW262</strain>
    </source>
</reference>
<dbReference type="STRING" id="755732.Fluta_1617"/>
<dbReference type="HOGENOM" id="CLU_135701_0_0_10"/>
<dbReference type="OrthoDB" id="1352409at2"/>
<reference evidence="5" key="2">
    <citation type="submission" date="2011-02" db="EMBL/GenBank/DDBJ databases">
        <title>The complete genome of Fluviicola taffensis DSM 16823.</title>
        <authorList>
            <consortium name="US DOE Joint Genome Institute (JGI-PGF)"/>
            <person name="Lucas S."/>
            <person name="Copeland A."/>
            <person name="Lapidus A."/>
            <person name="Bruce D."/>
            <person name="Goodwin L."/>
            <person name="Pitluck S."/>
            <person name="Kyrpides N."/>
            <person name="Mavromatis K."/>
            <person name="Ivanova N."/>
            <person name="Mikhailova N."/>
            <person name="Pagani I."/>
            <person name="Chertkov O."/>
            <person name="Detter J.C."/>
            <person name="Han C."/>
            <person name="Tapia R."/>
            <person name="Land M."/>
            <person name="Hauser L."/>
            <person name="Markowitz V."/>
            <person name="Cheng J.-F."/>
            <person name="Hugenholtz P."/>
            <person name="Woyke T."/>
            <person name="Wu D."/>
            <person name="Tindall B."/>
            <person name="Pomrenke H.G."/>
            <person name="Brambilla E."/>
            <person name="Klenk H.-P."/>
            <person name="Eisen J.A."/>
        </authorList>
    </citation>
    <scope>NUCLEOTIDE SEQUENCE [LARGE SCALE GENOMIC DNA]</scope>
    <source>
        <strain evidence="5">DSM 16823 / RW262 / RW262</strain>
    </source>
</reference>
<dbReference type="Pfam" id="PF18962">
    <property type="entry name" value="Por_Secre_tail"/>
    <property type="match status" value="1"/>
</dbReference>
<dbReference type="AlphaFoldDB" id="F2IFY8"/>
<feature type="chain" id="PRO_5003278389" description="Secretion system C-terminal sorting domain-containing protein" evidence="2">
    <location>
        <begin position="19"/>
        <end position="153"/>
    </location>
</feature>
<protein>
    <recommendedName>
        <fullName evidence="3">Secretion system C-terminal sorting domain-containing protein</fullName>
    </recommendedName>
</protein>
<accession>F2IFY8</accession>
<evidence type="ECO:0000313" key="5">
    <source>
        <dbReference type="Proteomes" id="UP000007463"/>
    </source>
</evidence>
<dbReference type="NCBIfam" id="TIGR04183">
    <property type="entry name" value="Por_Secre_tail"/>
    <property type="match status" value="1"/>
</dbReference>
<dbReference type="KEGG" id="fte:Fluta_1617"/>
<dbReference type="InterPro" id="IPR026444">
    <property type="entry name" value="Secre_tail"/>
</dbReference>
<dbReference type="RefSeq" id="WP_013686380.1">
    <property type="nucleotide sequence ID" value="NC_015321.1"/>
</dbReference>
<dbReference type="EMBL" id="CP002542">
    <property type="protein sequence ID" value="AEA43609.1"/>
    <property type="molecule type" value="Genomic_DNA"/>
</dbReference>
<gene>
    <name evidence="4" type="ordered locus">Fluta_1617</name>
</gene>
<proteinExistence type="predicted"/>
<sequence precursor="true">MKHLYLLAIAGLSSYSFGQQSVNASGGNVQSSQGSVSFSVGQISTNYIGTGANLNEGVQQPYEFFNVLSVEKQDELMTFEVFPNPTEGIIYLKATESFNGIIQIYDESGRLVWNNQWKNTTTSTIDLTNYARGVYSIKITDNSSFQIIKIIKN</sequence>
<keyword evidence="5" id="KW-1185">Reference proteome</keyword>
<evidence type="ECO:0000313" key="4">
    <source>
        <dbReference type="EMBL" id="AEA43609.1"/>
    </source>
</evidence>
<organism evidence="4 5">
    <name type="scientific">Fluviicola taffensis (strain DSM 16823 / NCIMB 13979 / RW262)</name>
    <dbReference type="NCBI Taxonomy" id="755732"/>
    <lineage>
        <taxon>Bacteria</taxon>
        <taxon>Pseudomonadati</taxon>
        <taxon>Bacteroidota</taxon>
        <taxon>Flavobacteriia</taxon>
        <taxon>Flavobacteriales</taxon>
        <taxon>Crocinitomicaceae</taxon>
        <taxon>Fluviicola</taxon>
    </lineage>
</organism>
<name>F2IFY8_FLUTR</name>
<keyword evidence="1 2" id="KW-0732">Signal</keyword>
<evidence type="ECO:0000256" key="2">
    <source>
        <dbReference type="SAM" id="SignalP"/>
    </source>
</evidence>
<feature type="signal peptide" evidence="2">
    <location>
        <begin position="1"/>
        <end position="18"/>
    </location>
</feature>
<dbReference type="eggNOG" id="ENOG5030K04">
    <property type="taxonomic scope" value="Bacteria"/>
</dbReference>
<evidence type="ECO:0000259" key="3">
    <source>
        <dbReference type="Pfam" id="PF18962"/>
    </source>
</evidence>
<evidence type="ECO:0000256" key="1">
    <source>
        <dbReference type="ARBA" id="ARBA00022729"/>
    </source>
</evidence>